<dbReference type="PANTHER" id="PTHR33240:SF17">
    <property type="entry name" value="EUKARYOTIC PEPTIDE CHAIN RELEASE FACTOR GTP-BINDING SUBUNIT-LIKE"/>
    <property type="match status" value="1"/>
</dbReference>
<keyword evidence="2" id="KW-1185">Reference proteome</keyword>
<reference evidence="1" key="1">
    <citation type="submission" date="2020-06" db="EMBL/GenBank/DDBJ databases">
        <authorList>
            <person name="Li T."/>
            <person name="Hu X."/>
            <person name="Zhang T."/>
            <person name="Song X."/>
            <person name="Zhang H."/>
            <person name="Dai N."/>
            <person name="Sheng W."/>
            <person name="Hou X."/>
            <person name="Wei L."/>
        </authorList>
    </citation>
    <scope>NUCLEOTIDE SEQUENCE</scope>
    <source>
        <strain evidence="1">K16</strain>
        <tissue evidence="1">Leaf</tissue>
    </source>
</reference>
<protein>
    <submittedName>
        <fullName evidence="1">Uncharacterized protein</fullName>
    </submittedName>
</protein>
<evidence type="ECO:0000313" key="1">
    <source>
        <dbReference type="EMBL" id="KAK4381315.1"/>
    </source>
</evidence>
<accession>A0AAE1T3V5</accession>
<reference evidence="1" key="2">
    <citation type="journal article" date="2024" name="Plant">
        <title>Genomic evolution and insights into agronomic trait innovations of Sesamum species.</title>
        <authorList>
            <person name="Miao H."/>
            <person name="Wang L."/>
            <person name="Qu L."/>
            <person name="Liu H."/>
            <person name="Sun Y."/>
            <person name="Le M."/>
            <person name="Wang Q."/>
            <person name="Wei S."/>
            <person name="Zheng Y."/>
            <person name="Lin W."/>
            <person name="Duan Y."/>
            <person name="Cao H."/>
            <person name="Xiong S."/>
            <person name="Wang X."/>
            <person name="Wei L."/>
            <person name="Li C."/>
            <person name="Ma Q."/>
            <person name="Ju M."/>
            <person name="Zhao R."/>
            <person name="Li G."/>
            <person name="Mu C."/>
            <person name="Tian Q."/>
            <person name="Mei H."/>
            <person name="Zhang T."/>
            <person name="Gao T."/>
            <person name="Zhang H."/>
        </authorList>
    </citation>
    <scope>NUCLEOTIDE SEQUENCE</scope>
    <source>
        <strain evidence="1">K16</strain>
    </source>
</reference>
<proteinExistence type="predicted"/>
<sequence>MDLGNLQLKLVNTPLVGFGGSEVLSKGTIDLPIAIREEPTRRICMIQFLVVDSPFAYNVVVGQPGLNMFQVVVSTYYVKMKFSTKGGIGELKCDQREARRCYNLSMKNPDAEKIIEKIKVGEQGGGNKELKKMKRERIEPIEGHKDRVATGRTRKTTRIGSQMTPELETLTIEFLKKNNDMFAWSPLYFQEIDPKIIVHRLNVDPLVKPIK</sequence>
<dbReference type="AlphaFoldDB" id="A0AAE1T3V5"/>
<organism evidence="1 2">
    <name type="scientific">Sesamum angolense</name>
    <dbReference type="NCBI Taxonomy" id="2727404"/>
    <lineage>
        <taxon>Eukaryota</taxon>
        <taxon>Viridiplantae</taxon>
        <taxon>Streptophyta</taxon>
        <taxon>Embryophyta</taxon>
        <taxon>Tracheophyta</taxon>
        <taxon>Spermatophyta</taxon>
        <taxon>Magnoliopsida</taxon>
        <taxon>eudicotyledons</taxon>
        <taxon>Gunneridae</taxon>
        <taxon>Pentapetalae</taxon>
        <taxon>asterids</taxon>
        <taxon>lamiids</taxon>
        <taxon>Lamiales</taxon>
        <taxon>Pedaliaceae</taxon>
        <taxon>Sesamum</taxon>
    </lineage>
</organism>
<gene>
    <name evidence="1" type="ORF">Sango_2979600</name>
</gene>
<dbReference type="Proteomes" id="UP001289374">
    <property type="component" value="Unassembled WGS sequence"/>
</dbReference>
<name>A0AAE1T3V5_9LAMI</name>
<dbReference type="EMBL" id="JACGWL010000906">
    <property type="protein sequence ID" value="KAK4381315.1"/>
    <property type="molecule type" value="Genomic_DNA"/>
</dbReference>
<evidence type="ECO:0000313" key="2">
    <source>
        <dbReference type="Proteomes" id="UP001289374"/>
    </source>
</evidence>
<comment type="caution">
    <text evidence="1">The sequence shown here is derived from an EMBL/GenBank/DDBJ whole genome shotgun (WGS) entry which is preliminary data.</text>
</comment>
<dbReference type="PANTHER" id="PTHR33240">
    <property type="entry name" value="OS08G0508500 PROTEIN"/>
    <property type="match status" value="1"/>
</dbReference>